<dbReference type="InterPro" id="IPR018076">
    <property type="entry name" value="T2SS_GspF_dom"/>
</dbReference>
<comment type="caution">
    <text evidence="8">The sequence shown here is derived from an EMBL/GenBank/DDBJ whole genome shotgun (WGS) entry which is preliminary data.</text>
</comment>
<dbReference type="PANTHER" id="PTHR35007:SF1">
    <property type="entry name" value="PILUS ASSEMBLY PROTEIN"/>
    <property type="match status" value="1"/>
</dbReference>
<dbReference type="Proteomes" id="UP001235966">
    <property type="component" value="Unassembled WGS sequence"/>
</dbReference>
<dbReference type="PANTHER" id="PTHR35007">
    <property type="entry name" value="INTEGRAL MEMBRANE PROTEIN-RELATED"/>
    <property type="match status" value="1"/>
</dbReference>
<evidence type="ECO:0000256" key="1">
    <source>
        <dbReference type="ARBA" id="ARBA00004651"/>
    </source>
</evidence>
<evidence type="ECO:0000256" key="2">
    <source>
        <dbReference type="ARBA" id="ARBA00022475"/>
    </source>
</evidence>
<evidence type="ECO:0000313" key="9">
    <source>
        <dbReference type="Proteomes" id="UP001235966"/>
    </source>
</evidence>
<evidence type="ECO:0000256" key="5">
    <source>
        <dbReference type="ARBA" id="ARBA00023136"/>
    </source>
</evidence>
<dbReference type="Pfam" id="PF00482">
    <property type="entry name" value="T2SSF"/>
    <property type="match status" value="1"/>
</dbReference>
<organism evidence="8 9">
    <name type="scientific">Arcanobacterium wilhelmae</name>
    <dbReference type="NCBI Taxonomy" id="1803177"/>
    <lineage>
        <taxon>Bacteria</taxon>
        <taxon>Bacillati</taxon>
        <taxon>Actinomycetota</taxon>
        <taxon>Actinomycetes</taxon>
        <taxon>Actinomycetales</taxon>
        <taxon>Actinomycetaceae</taxon>
        <taxon>Arcanobacterium</taxon>
    </lineage>
</organism>
<evidence type="ECO:0000256" key="3">
    <source>
        <dbReference type="ARBA" id="ARBA00022692"/>
    </source>
</evidence>
<comment type="subcellular location">
    <subcellularLocation>
        <location evidence="1">Cell membrane</location>
        <topology evidence="1">Multi-pass membrane protein</topology>
    </subcellularLocation>
</comment>
<sequence>MMVILLSLAITGILLLATLGIYQFIALVFDRMSAISAATIVDTSGSPTVYQVINKRLERTKLGAYIGIELERAGSRRTIVDVVAAAIGLTIVFTATIWVLLAPTLAVLGLGAAVMTIRLFLQRQQQRRLTKIIAQMPETARVLANASQAGLSLATAIEFTASEISEPSRSEMQKIADRLTFGVSAEDALEEFQQRIGSREVGLLISTLIVSARSGGHLVSALHDISMSLEQRKEIRRQMNTILSESKTTANFLVLVGIVALLVINLMYPGTVQKMTTNIIGIVALLVSGGLFAFGWVLIQRMARIDAE</sequence>
<dbReference type="RefSeq" id="WP_278058420.1">
    <property type="nucleotide sequence ID" value="NZ_CP121247.1"/>
</dbReference>
<evidence type="ECO:0000256" key="4">
    <source>
        <dbReference type="ARBA" id="ARBA00022989"/>
    </source>
</evidence>
<reference evidence="8 9" key="1">
    <citation type="submission" date="2023-07" db="EMBL/GenBank/DDBJ databases">
        <title>Sequencing the genomes of 1000 actinobacteria strains.</title>
        <authorList>
            <person name="Klenk H.-P."/>
        </authorList>
    </citation>
    <scope>NUCLEOTIDE SEQUENCE [LARGE SCALE GENOMIC DNA]</scope>
    <source>
        <strain evidence="8 9">DSM 102162</strain>
    </source>
</reference>
<keyword evidence="3 6" id="KW-0812">Transmembrane</keyword>
<feature type="transmembrane region" description="Helical" evidence="6">
    <location>
        <begin position="279"/>
        <end position="299"/>
    </location>
</feature>
<dbReference type="InterPro" id="IPR042094">
    <property type="entry name" value="T2SS_GspF_sf"/>
</dbReference>
<gene>
    <name evidence="8" type="ORF">J2S49_000962</name>
</gene>
<dbReference type="EMBL" id="JAUSQW010000001">
    <property type="protein sequence ID" value="MDP9800886.1"/>
    <property type="molecule type" value="Genomic_DNA"/>
</dbReference>
<name>A0ABT9NCF1_9ACTO</name>
<feature type="transmembrane region" description="Helical" evidence="6">
    <location>
        <begin position="79"/>
        <end position="99"/>
    </location>
</feature>
<feature type="transmembrane region" description="Helical" evidence="6">
    <location>
        <begin position="249"/>
        <end position="267"/>
    </location>
</feature>
<keyword evidence="2" id="KW-1003">Cell membrane</keyword>
<keyword evidence="4 6" id="KW-1133">Transmembrane helix</keyword>
<feature type="transmembrane region" description="Helical" evidence="6">
    <location>
        <begin position="6"/>
        <end position="29"/>
    </location>
</feature>
<protein>
    <submittedName>
        <fullName evidence="8">Tight adherence protein B</fullName>
    </submittedName>
</protein>
<evidence type="ECO:0000313" key="8">
    <source>
        <dbReference type="EMBL" id="MDP9800886.1"/>
    </source>
</evidence>
<dbReference type="Gene3D" id="1.20.81.30">
    <property type="entry name" value="Type II secretion system (T2SS), domain F"/>
    <property type="match status" value="1"/>
</dbReference>
<proteinExistence type="predicted"/>
<keyword evidence="9" id="KW-1185">Reference proteome</keyword>
<accession>A0ABT9NCF1</accession>
<feature type="domain" description="Type II secretion system protein GspF" evidence="7">
    <location>
        <begin position="140"/>
        <end position="264"/>
    </location>
</feature>
<evidence type="ECO:0000256" key="6">
    <source>
        <dbReference type="SAM" id="Phobius"/>
    </source>
</evidence>
<evidence type="ECO:0000259" key="7">
    <source>
        <dbReference type="Pfam" id="PF00482"/>
    </source>
</evidence>
<feature type="transmembrane region" description="Helical" evidence="6">
    <location>
        <begin position="105"/>
        <end position="121"/>
    </location>
</feature>
<keyword evidence="5 6" id="KW-0472">Membrane</keyword>